<comment type="caution">
    <text evidence="2">The sequence shown here is derived from an EMBL/GenBank/DDBJ whole genome shotgun (WGS) entry which is preliminary data.</text>
</comment>
<feature type="transmembrane region" description="Helical" evidence="1">
    <location>
        <begin position="38"/>
        <end position="54"/>
    </location>
</feature>
<gene>
    <name evidence="2" type="ORF">KT99_14590</name>
</gene>
<feature type="transmembrane region" description="Helical" evidence="1">
    <location>
        <begin position="7"/>
        <end position="26"/>
    </location>
</feature>
<name>A9DG55_9GAMM</name>
<keyword evidence="1" id="KW-0812">Transmembrane</keyword>
<dbReference type="AlphaFoldDB" id="A9DG55"/>
<organism evidence="2 3">
    <name type="scientific">Shewanella benthica KT99</name>
    <dbReference type="NCBI Taxonomy" id="314608"/>
    <lineage>
        <taxon>Bacteria</taxon>
        <taxon>Pseudomonadati</taxon>
        <taxon>Pseudomonadota</taxon>
        <taxon>Gammaproteobacteria</taxon>
        <taxon>Alteromonadales</taxon>
        <taxon>Shewanellaceae</taxon>
        <taxon>Shewanella</taxon>
    </lineage>
</organism>
<dbReference type="STRING" id="314608.KT99_14590"/>
<keyword evidence="3" id="KW-1185">Reference proteome</keyword>
<sequence length="55" mass="6013">MGFVRRAIVGGQGIGFMPPLFALAAIESHSLVRILSEYLIRLNTALALIILFGER</sequence>
<dbReference type="Proteomes" id="UP000005839">
    <property type="component" value="Unassembled WGS sequence"/>
</dbReference>
<evidence type="ECO:0000256" key="1">
    <source>
        <dbReference type="SAM" id="Phobius"/>
    </source>
</evidence>
<proteinExistence type="predicted"/>
<evidence type="ECO:0000313" key="3">
    <source>
        <dbReference type="Proteomes" id="UP000005839"/>
    </source>
</evidence>
<dbReference type="EMBL" id="ABIC01000042">
    <property type="protein sequence ID" value="EDP99365.1"/>
    <property type="molecule type" value="Genomic_DNA"/>
</dbReference>
<keyword evidence="1" id="KW-1133">Transmembrane helix</keyword>
<evidence type="ECO:0000313" key="2">
    <source>
        <dbReference type="EMBL" id="EDP99365.1"/>
    </source>
</evidence>
<protein>
    <submittedName>
        <fullName evidence="2">Uncharacterized protein</fullName>
    </submittedName>
</protein>
<keyword evidence="1" id="KW-0472">Membrane</keyword>
<accession>A9DG55</accession>
<reference evidence="2 3" key="1">
    <citation type="submission" date="2007-10" db="EMBL/GenBank/DDBJ databases">
        <authorList>
            <person name="Yayanos A."/>
            <person name="Ferriera S."/>
            <person name="Johnson J."/>
            <person name="Kravitz S."/>
            <person name="Halpern A."/>
            <person name="Remington K."/>
            <person name="Beeson K."/>
            <person name="Tran B."/>
            <person name="Rogers Y.-H."/>
            <person name="Friedman R."/>
            <person name="Venter J.C."/>
        </authorList>
    </citation>
    <scope>NUCLEOTIDE SEQUENCE [LARGE SCALE GENOMIC DNA]</scope>
    <source>
        <strain evidence="2 3">KT99</strain>
    </source>
</reference>